<dbReference type="Gene3D" id="2.30.40.10">
    <property type="entry name" value="Urease, subunit C, domain 1"/>
    <property type="match status" value="2"/>
</dbReference>
<evidence type="ECO:0000256" key="1">
    <source>
        <dbReference type="SAM" id="SignalP"/>
    </source>
</evidence>
<proteinExistence type="predicted"/>
<organism evidence="3 4">
    <name type="scientific">Solimicrobium silvestre</name>
    <dbReference type="NCBI Taxonomy" id="2099400"/>
    <lineage>
        <taxon>Bacteria</taxon>
        <taxon>Pseudomonadati</taxon>
        <taxon>Pseudomonadota</taxon>
        <taxon>Betaproteobacteria</taxon>
        <taxon>Burkholderiales</taxon>
        <taxon>Oxalobacteraceae</taxon>
        <taxon>Solimicrobium</taxon>
    </lineage>
</organism>
<dbReference type="SUPFAM" id="SSF51556">
    <property type="entry name" value="Metallo-dependent hydrolases"/>
    <property type="match status" value="1"/>
</dbReference>
<dbReference type="GO" id="GO:0016810">
    <property type="term" value="F:hydrolase activity, acting on carbon-nitrogen (but not peptide) bonds"/>
    <property type="evidence" value="ECO:0007669"/>
    <property type="project" value="InterPro"/>
</dbReference>
<keyword evidence="4" id="KW-1185">Reference proteome</keyword>
<sequence>MKSKVMAIAMLSVMSAYAANAAETTRYTIILDNGTVAGKQIVDSNDKGDVKVHFTFKDNGRGPDLDENIHLAPDGTMSKYEVKGASTFGAVVDDHFTQTGSQAEWHSTSEHGSKKVDGPATSSAFYLPMNSSYEVASLGITALSKRKDNNLPLLPSGNLSQHKVDDMVVKLGGKSQHVQLLAQTGIGFNPQFYWATTGKSPRLFAAIAPGYATLIEDGWQSNTAELTKHQSLASDKLLKELATRTQHAMTGLTVIRNARVFDSETAQLGAASDVYVLRGKITQVLAAGSPVAGADNEIDAAGRVLLPGLFDMHGHVDRWSGGLNLAAGVTSVRDMGNSNAEMQKMIDEIAADQLLSPQLVPSGFLEGNSPYAAQMGFVIKDLKEAKHAVDWYSEHGYPQLKIYNSFPHEDVKEIVAYAHSHGMRVSGHVPVFMRAQEVVEQGFDEIQHINQVLLNFLVTPTTDTRTLDRFYLPAEKVADLDFDSKEVQDFIALLQAHHTVIDSTLSTFDFIKQRDGDMAEPYAAIADHMPPDVKRSFSVGQMKIPDDATAKRYLASYNKMVEFVGRMYRAGIPLVAGTDALSGFTLQSELELYVKAGLTPAQALQVATRNGARYTRTTNERGSITAGKLADLVLVDGDPTMNIGDIRKVALVITRGKLIYPHEIDKELGIQPFVQNPPMMKALAPTSSSIATSGVGGVAPQMGRFGMDAKD</sequence>
<feature type="signal peptide" evidence="1">
    <location>
        <begin position="1"/>
        <end position="21"/>
    </location>
</feature>
<dbReference type="PANTHER" id="PTHR43135:SF3">
    <property type="entry name" value="ALPHA-D-RIBOSE 1-METHYLPHOSPHONATE 5-TRIPHOSPHATE DIPHOSPHATASE"/>
    <property type="match status" value="1"/>
</dbReference>
<reference evidence="3 4" key="1">
    <citation type="submission" date="2018-02" db="EMBL/GenBank/DDBJ databases">
        <title>Solimicrobium silvestre gen. nov., sp. nov., isolated from alpine forest soil.</title>
        <authorList>
            <person name="Margesin R."/>
            <person name="Albuquerque L."/>
            <person name="Zhang D.-C."/>
            <person name="Froufe H.J.C."/>
            <person name="Severino R."/>
            <person name="Roxo I."/>
            <person name="Egas C."/>
            <person name="Da Costa M.S."/>
        </authorList>
    </citation>
    <scope>NUCLEOTIDE SEQUENCE [LARGE SCALE GENOMIC DNA]</scope>
    <source>
        <strain evidence="3 4">S20-91</strain>
    </source>
</reference>
<evidence type="ECO:0000313" key="3">
    <source>
        <dbReference type="EMBL" id="PRC92845.1"/>
    </source>
</evidence>
<evidence type="ECO:0000259" key="2">
    <source>
        <dbReference type="Pfam" id="PF01979"/>
    </source>
</evidence>
<dbReference type="PANTHER" id="PTHR43135">
    <property type="entry name" value="ALPHA-D-RIBOSE 1-METHYLPHOSPHONATE 5-TRIPHOSPHATE DIPHOSPHATASE"/>
    <property type="match status" value="1"/>
</dbReference>
<keyword evidence="1" id="KW-0732">Signal</keyword>
<dbReference type="RefSeq" id="WP_243405410.1">
    <property type="nucleotide sequence ID" value="NZ_PUGF01000011.1"/>
</dbReference>
<dbReference type="Gene3D" id="3.20.20.140">
    <property type="entry name" value="Metal-dependent hydrolases"/>
    <property type="match status" value="2"/>
</dbReference>
<dbReference type="InterPro" id="IPR006680">
    <property type="entry name" value="Amidohydro-rel"/>
</dbReference>
<keyword evidence="3" id="KW-0378">Hydrolase</keyword>
<evidence type="ECO:0000313" key="4">
    <source>
        <dbReference type="Proteomes" id="UP000237839"/>
    </source>
</evidence>
<dbReference type="InterPro" id="IPR051781">
    <property type="entry name" value="Metallo-dep_Hydrolase"/>
</dbReference>
<gene>
    <name evidence="3" type="ORF">S2091_2575</name>
</gene>
<dbReference type="SUPFAM" id="SSF51338">
    <property type="entry name" value="Composite domain of metallo-dependent hydrolases"/>
    <property type="match status" value="1"/>
</dbReference>
<feature type="domain" description="Amidohydrolase-related" evidence="2">
    <location>
        <begin position="325"/>
        <end position="658"/>
    </location>
</feature>
<dbReference type="EMBL" id="PUGF01000011">
    <property type="protein sequence ID" value="PRC92845.1"/>
    <property type="molecule type" value="Genomic_DNA"/>
</dbReference>
<dbReference type="Pfam" id="PF01979">
    <property type="entry name" value="Amidohydro_1"/>
    <property type="match status" value="1"/>
</dbReference>
<dbReference type="InterPro" id="IPR032466">
    <property type="entry name" value="Metal_Hydrolase"/>
</dbReference>
<dbReference type="InterPro" id="IPR011059">
    <property type="entry name" value="Metal-dep_hydrolase_composite"/>
</dbReference>
<feature type="chain" id="PRO_5015684673" evidence="1">
    <location>
        <begin position="22"/>
        <end position="711"/>
    </location>
</feature>
<protein>
    <submittedName>
        <fullName evidence="3">Amidohydrolase</fullName>
    </submittedName>
</protein>
<dbReference type="AlphaFoldDB" id="A0A2S9GYP2"/>
<dbReference type="Proteomes" id="UP000237839">
    <property type="component" value="Unassembled WGS sequence"/>
</dbReference>
<accession>A0A2S9GYP2</accession>
<comment type="caution">
    <text evidence="3">The sequence shown here is derived from an EMBL/GenBank/DDBJ whole genome shotgun (WGS) entry which is preliminary data.</text>
</comment>
<name>A0A2S9GYP2_9BURK</name>